<dbReference type="Pfam" id="PF00999">
    <property type="entry name" value="Na_H_Exchanger"/>
    <property type="match status" value="1"/>
</dbReference>
<feature type="transmembrane region" description="Helical" evidence="9">
    <location>
        <begin position="365"/>
        <end position="383"/>
    </location>
</feature>
<evidence type="ECO:0000256" key="7">
    <source>
        <dbReference type="ARBA" id="ARBA00023065"/>
    </source>
</evidence>
<evidence type="ECO:0000259" key="10">
    <source>
        <dbReference type="Pfam" id="PF00999"/>
    </source>
</evidence>
<dbReference type="InterPro" id="IPR038770">
    <property type="entry name" value="Na+/solute_symporter_sf"/>
</dbReference>
<reference evidence="12 13" key="1">
    <citation type="submission" date="2022-04" db="EMBL/GenBank/DDBJ databases">
        <authorList>
            <person name="Grouzdev D.S."/>
            <person name="Pantiukh K.S."/>
            <person name="Krutkina M.S."/>
        </authorList>
    </citation>
    <scope>NUCLEOTIDE SEQUENCE [LARGE SCALE GENOMIC DNA]</scope>
    <source>
        <strain evidence="12 13">6x-1</strain>
    </source>
</reference>
<dbReference type="Proteomes" id="UP001203284">
    <property type="component" value="Unassembled WGS sequence"/>
</dbReference>
<comment type="subcellular location">
    <subcellularLocation>
        <location evidence="1">Cell membrane</location>
        <topology evidence="1">Multi-pass membrane protein</topology>
    </subcellularLocation>
</comment>
<feature type="transmembrane region" description="Helical" evidence="9">
    <location>
        <begin position="31"/>
        <end position="47"/>
    </location>
</feature>
<feature type="transmembrane region" description="Helical" evidence="9">
    <location>
        <begin position="198"/>
        <end position="216"/>
    </location>
</feature>
<comment type="caution">
    <text evidence="12">The sequence shown here is derived from an EMBL/GenBank/DDBJ whole genome shotgun (WGS) entry which is preliminary data.</text>
</comment>
<feature type="transmembrane region" description="Helical" evidence="9">
    <location>
        <begin position="6"/>
        <end position="24"/>
    </location>
</feature>
<keyword evidence="3" id="KW-0050">Antiport</keyword>
<keyword evidence="7" id="KW-0406">Ion transport</keyword>
<dbReference type="InterPro" id="IPR006153">
    <property type="entry name" value="Cation/H_exchanger_TM"/>
</dbReference>
<dbReference type="Pfam" id="PF03471">
    <property type="entry name" value="CorC_HlyC"/>
    <property type="match status" value="1"/>
</dbReference>
<protein>
    <submittedName>
        <fullName evidence="12">Potassium/proton antiporter</fullName>
    </submittedName>
</protein>
<dbReference type="NCBIfam" id="NF003714">
    <property type="entry name" value="PRK05326.1-1"/>
    <property type="match status" value="1"/>
</dbReference>
<dbReference type="NCBIfam" id="NF003715">
    <property type="entry name" value="PRK05326.1-2"/>
    <property type="match status" value="1"/>
</dbReference>
<evidence type="ECO:0000256" key="5">
    <source>
        <dbReference type="ARBA" id="ARBA00022692"/>
    </source>
</evidence>
<feature type="domain" description="Cation/H+ exchanger transmembrane" evidence="10">
    <location>
        <begin position="20"/>
        <end position="386"/>
    </location>
</feature>
<feature type="transmembrane region" description="Helical" evidence="9">
    <location>
        <begin position="299"/>
        <end position="325"/>
    </location>
</feature>
<keyword evidence="5 9" id="KW-0812">Transmembrane</keyword>
<dbReference type="RefSeq" id="WP_247025795.1">
    <property type="nucleotide sequence ID" value="NZ_JALKCH010000001.1"/>
</dbReference>
<keyword evidence="2" id="KW-0813">Transport</keyword>
<evidence type="ECO:0000256" key="4">
    <source>
        <dbReference type="ARBA" id="ARBA00022475"/>
    </source>
</evidence>
<evidence type="ECO:0000313" key="13">
    <source>
        <dbReference type="Proteomes" id="UP001203284"/>
    </source>
</evidence>
<feature type="transmembrane region" description="Helical" evidence="9">
    <location>
        <begin position="59"/>
        <end position="79"/>
    </location>
</feature>
<gene>
    <name evidence="12" type="ORF">MWN34_01170</name>
</gene>
<dbReference type="PANTHER" id="PTHR32507:SF7">
    <property type="entry name" value="K(+)_H(+) ANTIPORTER NHAP2"/>
    <property type="match status" value="1"/>
</dbReference>
<name>A0ABT0D6F1_9HYPH</name>
<dbReference type="PANTHER" id="PTHR32507">
    <property type="entry name" value="NA(+)/H(+) ANTIPORTER 1"/>
    <property type="match status" value="1"/>
</dbReference>
<evidence type="ECO:0000256" key="1">
    <source>
        <dbReference type="ARBA" id="ARBA00004651"/>
    </source>
</evidence>
<dbReference type="InterPro" id="IPR036318">
    <property type="entry name" value="FAD-bd_PCMH-like_sf"/>
</dbReference>
<dbReference type="EMBL" id="JALKCH010000001">
    <property type="protein sequence ID" value="MCK0195517.1"/>
    <property type="molecule type" value="Genomic_DNA"/>
</dbReference>
<proteinExistence type="predicted"/>
<feature type="transmembrane region" description="Helical" evidence="9">
    <location>
        <begin position="124"/>
        <end position="142"/>
    </location>
</feature>
<keyword evidence="4" id="KW-1003">Cell membrane</keyword>
<feature type="transmembrane region" description="Helical" evidence="9">
    <location>
        <begin position="276"/>
        <end position="293"/>
    </location>
</feature>
<feature type="transmembrane region" description="Helical" evidence="9">
    <location>
        <begin position="228"/>
        <end position="255"/>
    </location>
</feature>
<keyword evidence="8 9" id="KW-0472">Membrane</keyword>
<feature type="transmembrane region" description="Helical" evidence="9">
    <location>
        <begin position="91"/>
        <end position="118"/>
    </location>
</feature>
<dbReference type="NCBIfam" id="NF003716">
    <property type="entry name" value="PRK05326.1-3"/>
    <property type="match status" value="1"/>
</dbReference>
<evidence type="ECO:0000256" key="9">
    <source>
        <dbReference type="SAM" id="Phobius"/>
    </source>
</evidence>
<feature type="transmembrane region" description="Helical" evidence="9">
    <location>
        <begin position="337"/>
        <end position="359"/>
    </location>
</feature>
<keyword evidence="6 9" id="KW-1133">Transmembrane helix</keyword>
<evidence type="ECO:0000256" key="2">
    <source>
        <dbReference type="ARBA" id="ARBA00022448"/>
    </source>
</evidence>
<feature type="domain" description="Transporter-associated" evidence="11">
    <location>
        <begin position="496"/>
        <end position="565"/>
    </location>
</feature>
<evidence type="ECO:0000256" key="8">
    <source>
        <dbReference type="ARBA" id="ARBA00023136"/>
    </source>
</evidence>
<organism evidence="12 13">
    <name type="scientific">Ancylobacter crimeensis</name>
    <dbReference type="NCBI Taxonomy" id="2579147"/>
    <lineage>
        <taxon>Bacteria</taxon>
        <taxon>Pseudomonadati</taxon>
        <taxon>Pseudomonadota</taxon>
        <taxon>Alphaproteobacteria</taxon>
        <taxon>Hyphomicrobiales</taxon>
        <taxon>Xanthobacteraceae</taxon>
        <taxon>Ancylobacter</taxon>
    </lineage>
</organism>
<accession>A0ABT0D6F1</accession>
<dbReference type="SUPFAM" id="SSF56176">
    <property type="entry name" value="FAD-binding/transporter-associated domain-like"/>
    <property type="match status" value="1"/>
</dbReference>
<dbReference type="Gene3D" id="1.20.1530.20">
    <property type="match status" value="1"/>
</dbReference>
<dbReference type="InterPro" id="IPR005170">
    <property type="entry name" value="Transptr-assoc_dom"/>
</dbReference>
<evidence type="ECO:0000313" key="12">
    <source>
        <dbReference type="EMBL" id="MCK0195517.1"/>
    </source>
</evidence>
<keyword evidence="13" id="KW-1185">Reference proteome</keyword>
<evidence type="ECO:0000259" key="11">
    <source>
        <dbReference type="Pfam" id="PF03471"/>
    </source>
</evidence>
<evidence type="ECO:0000256" key="6">
    <source>
        <dbReference type="ARBA" id="ARBA00022989"/>
    </source>
</evidence>
<evidence type="ECO:0000256" key="3">
    <source>
        <dbReference type="ARBA" id="ARBA00022449"/>
    </source>
</evidence>
<sequence>METITLTNVLLLAAAALMVVGIFSSLVASRFGAPLLLVFLVIGILAGEDGPGQIHFSDYRATYLVGSAALAIILFDGGLRTRMASFRGTLAPALVLSTAGVVITAAIVGLAACLLLRLPPLQGLLVGSVVASTDAAAVFFLLKSGGLQLRKRVGTTLEIESATNDPVAIFLSIVLVQLIAAGEHVPGWDLLLLLAQQAVLGAAIGVAGGLGLAALLNRFDLPSGLHPLLAVGAALFIFGLAAVAEGSGFLAVYLAGLVLGNRPVRAIASIVSFHDAATWLAQLVMFVMLGLLVSPDKVLAYALPAIGLAAVLIAVGRPVAVWLCLTPFGFKREEKAYISWVGLRGAVSIFLATIPTLAGVPSAEVYFNVAFTVVLVSLLLQGWTLTYAARLFHVALPEPLKEARRFEIDLPGQLDYELVAYHVVRGSPVLSHGTVPNWAQMMLVVRDGAILTPEQSGMPRHGDYAYLLAPPERVARLDRLFVPGEGQADVELAAAFPFRGDILLGAISDLYGLPVEPHERDLTIAGLFAERFDERPMIGNRVHIGTATLVVRAVEDDRVTLAGLSVDDEEHQRDRHILNGAALARLLGPRRTTRERARRRHHG</sequence>